<dbReference type="STRING" id="930169.B5T_03254"/>
<feature type="region of interest" description="Disordered" evidence="1">
    <location>
        <begin position="1"/>
        <end position="36"/>
    </location>
</feature>
<dbReference type="KEGG" id="adi:B5T_03254"/>
<keyword evidence="3" id="KW-1185">Reference proteome</keyword>
<sequence>MPVDDGRLFGRAGRESIAGTQHAGTLTRSIRGPGRSHSDPVALLWEACIHTRIEPGAQSAKMDRAAVPTNRASDRNSCLENRLACRAVSVPACCV</sequence>
<dbReference type="AlphaFoldDB" id="K0CIX1"/>
<evidence type="ECO:0000313" key="3">
    <source>
        <dbReference type="Proteomes" id="UP000006286"/>
    </source>
</evidence>
<evidence type="ECO:0000313" key="2">
    <source>
        <dbReference type="EMBL" id="AFT71521.1"/>
    </source>
</evidence>
<organism evidence="2 3">
    <name type="scientific">Alcanivorax dieselolei (strain DSM 16502 / CGMCC 1.3690 / MCCC 1A00001 / B-5)</name>
    <name type="common">Alloalcanivorax dieselolei</name>
    <dbReference type="NCBI Taxonomy" id="930169"/>
    <lineage>
        <taxon>Bacteria</taxon>
        <taxon>Pseudomonadati</taxon>
        <taxon>Pseudomonadota</taxon>
        <taxon>Gammaproteobacteria</taxon>
        <taxon>Oceanospirillales</taxon>
        <taxon>Alcanivoracaceae</taxon>
        <taxon>Alloalcanivorax</taxon>
    </lineage>
</organism>
<accession>K0CIX1</accession>
<gene>
    <name evidence="2" type="ordered locus">B5T_03254</name>
</gene>
<feature type="compositionally biased region" description="Polar residues" evidence="1">
    <location>
        <begin position="18"/>
        <end position="28"/>
    </location>
</feature>
<dbReference type="EMBL" id="CP003466">
    <property type="protein sequence ID" value="AFT71521.1"/>
    <property type="molecule type" value="Genomic_DNA"/>
</dbReference>
<proteinExistence type="predicted"/>
<dbReference type="Proteomes" id="UP000006286">
    <property type="component" value="Chromosome"/>
</dbReference>
<name>K0CIX1_ALCDB</name>
<dbReference type="PATRIC" id="fig|930169.3.peg.3209"/>
<dbReference type="HOGENOM" id="CLU_2366640_0_0_6"/>
<reference evidence="2 3" key="1">
    <citation type="journal article" date="2012" name="J. Bacteriol.">
        <title>Complete genome sequence of Alcanivorax dieselolei type strain B5.</title>
        <authorList>
            <person name="Lai Q."/>
            <person name="Li W."/>
            <person name="Shao Z."/>
        </authorList>
    </citation>
    <scope>NUCLEOTIDE SEQUENCE [LARGE SCALE GENOMIC DNA]</scope>
    <source>
        <strain evidence="3">DSM 16502 / CGMCC 1.3690 / B-5</strain>
    </source>
</reference>
<protein>
    <submittedName>
        <fullName evidence="2">Uncharacterized protein</fullName>
    </submittedName>
</protein>
<feature type="compositionally biased region" description="Basic and acidic residues" evidence="1">
    <location>
        <begin position="1"/>
        <end position="14"/>
    </location>
</feature>
<evidence type="ECO:0000256" key="1">
    <source>
        <dbReference type="SAM" id="MobiDB-lite"/>
    </source>
</evidence>